<dbReference type="Proteomes" id="UP000886998">
    <property type="component" value="Unassembled WGS sequence"/>
</dbReference>
<keyword evidence="3" id="KW-1185">Reference proteome</keyword>
<sequence length="113" mass="12390">MGRAKGLQGQGHSLVETDVEVKGELPLCTHGPLLFAPTRFREESIDGTTLPLLTEDHLTMHLGMKLGPALKLRSNLARRIGHCAVCMHCVHCHGEDSTDSRRHESSRSPTVSK</sequence>
<proteinExistence type="predicted"/>
<dbReference type="SUPFAM" id="SSF47769">
    <property type="entry name" value="SAM/Pointed domain"/>
    <property type="match status" value="1"/>
</dbReference>
<comment type="caution">
    <text evidence="2">The sequence shown here is derived from an EMBL/GenBank/DDBJ whole genome shotgun (WGS) entry which is preliminary data.</text>
</comment>
<dbReference type="AlphaFoldDB" id="A0A8X6WWS7"/>
<evidence type="ECO:0000313" key="3">
    <source>
        <dbReference type="Proteomes" id="UP000886998"/>
    </source>
</evidence>
<gene>
    <name evidence="2" type="primary">AVEN_230899_1</name>
    <name evidence="2" type="ORF">TNIN_212951</name>
</gene>
<dbReference type="OrthoDB" id="6433810at2759"/>
<protein>
    <submittedName>
        <fullName evidence="2">SAM domain-containing protein</fullName>
    </submittedName>
</protein>
<evidence type="ECO:0000313" key="2">
    <source>
        <dbReference type="EMBL" id="GFY41526.1"/>
    </source>
</evidence>
<evidence type="ECO:0000256" key="1">
    <source>
        <dbReference type="SAM" id="MobiDB-lite"/>
    </source>
</evidence>
<feature type="region of interest" description="Disordered" evidence="1">
    <location>
        <begin position="94"/>
        <end position="113"/>
    </location>
</feature>
<reference evidence="2" key="1">
    <citation type="submission" date="2020-08" db="EMBL/GenBank/DDBJ databases">
        <title>Multicomponent nature underlies the extraordinary mechanical properties of spider dragline silk.</title>
        <authorList>
            <person name="Kono N."/>
            <person name="Nakamura H."/>
            <person name="Mori M."/>
            <person name="Yoshida Y."/>
            <person name="Ohtoshi R."/>
            <person name="Malay A.D."/>
            <person name="Moran D.A.P."/>
            <person name="Tomita M."/>
            <person name="Numata K."/>
            <person name="Arakawa K."/>
        </authorList>
    </citation>
    <scope>NUCLEOTIDE SEQUENCE</scope>
</reference>
<dbReference type="EMBL" id="BMAV01002554">
    <property type="protein sequence ID" value="GFY41526.1"/>
    <property type="molecule type" value="Genomic_DNA"/>
</dbReference>
<accession>A0A8X6WWS7</accession>
<feature type="compositionally biased region" description="Basic and acidic residues" evidence="1">
    <location>
        <begin position="94"/>
        <end position="106"/>
    </location>
</feature>
<organism evidence="2 3">
    <name type="scientific">Trichonephila inaurata madagascariensis</name>
    <dbReference type="NCBI Taxonomy" id="2747483"/>
    <lineage>
        <taxon>Eukaryota</taxon>
        <taxon>Metazoa</taxon>
        <taxon>Ecdysozoa</taxon>
        <taxon>Arthropoda</taxon>
        <taxon>Chelicerata</taxon>
        <taxon>Arachnida</taxon>
        <taxon>Araneae</taxon>
        <taxon>Araneomorphae</taxon>
        <taxon>Entelegynae</taxon>
        <taxon>Araneoidea</taxon>
        <taxon>Nephilidae</taxon>
        <taxon>Trichonephila</taxon>
        <taxon>Trichonephila inaurata</taxon>
    </lineage>
</organism>
<name>A0A8X6WWS7_9ARAC</name>
<dbReference type="Gene3D" id="1.10.150.50">
    <property type="entry name" value="Transcription Factor, Ets-1"/>
    <property type="match status" value="1"/>
</dbReference>
<dbReference type="InterPro" id="IPR013761">
    <property type="entry name" value="SAM/pointed_sf"/>
</dbReference>